<proteinExistence type="predicted"/>
<comment type="caution">
    <text evidence="1">The sequence shown here is derived from an EMBL/GenBank/DDBJ whole genome shotgun (WGS) entry which is preliminary data.</text>
</comment>
<reference evidence="1 2" key="1">
    <citation type="journal article" date="2018" name="Nat. Genet.">
        <title>The Rosa genome provides new insights in the design of modern roses.</title>
        <authorList>
            <person name="Bendahmane M."/>
        </authorList>
    </citation>
    <scope>NUCLEOTIDE SEQUENCE [LARGE SCALE GENOMIC DNA]</scope>
    <source>
        <strain evidence="2">cv. Old Blush</strain>
    </source>
</reference>
<accession>A0A2P6RCK9</accession>
<name>A0A2P6RCK9_ROSCH</name>
<dbReference type="Gramene" id="PRQ44163">
    <property type="protein sequence ID" value="PRQ44163"/>
    <property type="gene ID" value="RchiOBHm_Chr3g0476201"/>
</dbReference>
<keyword evidence="2" id="KW-1185">Reference proteome</keyword>
<dbReference type="STRING" id="74649.A0A2P6RCK9"/>
<sequence>MHVFSCSTSKPIVSQLFIEPPVSLEEHVTFRLWKKLMNYWLFVSFKWLTAGSDLLWKPLNYEVMFLYIIVSTC</sequence>
<organism evidence="1 2">
    <name type="scientific">Rosa chinensis</name>
    <name type="common">China rose</name>
    <dbReference type="NCBI Taxonomy" id="74649"/>
    <lineage>
        <taxon>Eukaryota</taxon>
        <taxon>Viridiplantae</taxon>
        <taxon>Streptophyta</taxon>
        <taxon>Embryophyta</taxon>
        <taxon>Tracheophyta</taxon>
        <taxon>Spermatophyta</taxon>
        <taxon>Magnoliopsida</taxon>
        <taxon>eudicotyledons</taxon>
        <taxon>Gunneridae</taxon>
        <taxon>Pentapetalae</taxon>
        <taxon>rosids</taxon>
        <taxon>fabids</taxon>
        <taxon>Rosales</taxon>
        <taxon>Rosaceae</taxon>
        <taxon>Rosoideae</taxon>
        <taxon>Rosoideae incertae sedis</taxon>
        <taxon>Rosa</taxon>
    </lineage>
</organism>
<dbReference type="EMBL" id="PDCK01000041">
    <property type="protein sequence ID" value="PRQ44163.1"/>
    <property type="molecule type" value="Genomic_DNA"/>
</dbReference>
<evidence type="ECO:0000313" key="2">
    <source>
        <dbReference type="Proteomes" id="UP000238479"/>
    </source>
</evidence>
<dbReference type="Proteomes" id="UP000238479">
    <property type="component" value="Chromosome 3"/>
</dbReference>
<dbReference type="AlphaFoldDB" id="A0A2P6RCK9"/>
<gene>
    <name evidence="1" type="ORF">RchiOBHm_Chr3g0476201</name>
</gene>
<protein>
    <submittedName>
        <fullName evidence="1">Uncharacterized protein</fullName>
    </submittedName>
</protein>
<evidence type="ECO:0000313" key="1">
    <source>
        <dbReference type="EMBL" id="PRQ44163.1"/>
    </source>
</evidence>